<evidence type="ECO:0000256" key="6">
    <source>
        <dbReference type="ARBA" id="ARBA00022801"/>
    </source>
</evidence>
<evidence type="ECO:0000313" key="9">
    <source>
        <dbReference type="Proteomes" id="UP000030539"/>
    </source>
</evidence>
<evidence type="ECO:0000256" key="5">
    <source>
        <dbReference type="ARBA" id="ARBA00022759"/>
    </source>
</evidence>
<dbReference type="AlphaFoldDB" id="A0A0A2Y2J0"/>
<gene>
    <name evidence="8" type="ORF">JP36_08935</name>
</gene>
<keyword evidence="4" id="KW-0540">Nuclease</keyword>
<protein>
    <submittedName>
        <fullName evidence="8">Replication protein</fullName>
    </submittedName>
</protein>
<dbReference type="STRING" id="155515.JP36_08935"/>
<comment type="caution">
    <text evidence="8">The sequence shown here is derived from an EMBL/GenBank/DDBJ whole genome shotgun (WGS) entry which is preliminary data.</text>
</comment>
<keyword evidence="5" id="KW-0255">Endonuclease</keyword>
<keyword evidence="6" id="KW-0378">Hydrolase</keyword>
<comment type="similarity">
    <text evidence="2">Belongs to the phage GPA family.</text>
</comment>
<name>A0A0A2Y2J0_9PAST</name>
<dbReference type="GO" id="GO:0004519">
    <property type="term" value="F:endonuclease activity"/>
    <property type="evidence" value="ECO:0007669"/>
    <property type="project" value="UniProtKB-KW"/>
</dbReference>
<dbReference type="GO" id="GO:0006260">
    <property type="term" value="P:DNA replication"/>
    <property type="evidence" value="ECO:0007669"/>
    <property type="project" value="UniProtKB-KW"/>
</dbReference>
<dbReference type="Proteomes" id="UP000030539">
    <property type="component" value="Unassembled WGS sequence"/>
</dbReference>
<proteinExistence type="inferred from homology"/>
<evidence type="ECO:0000313" key="8">
    <source>
        <dbReference type="EMBL" id="KGQ36835.1"/>
    </source>
</evidence>
<accession>A0A0A2Y2J0</accession>
<dbReference type="RefSeq" id="WP_039173939.1">
    <property type="nucleotide sequence ID" value="NZ_JPXX01000023.1"/>
</dbReference>
<evidence type="ECO:0000256" key="3">
    <source>
        <dbReference type="ARBA" id="ARBA00022705"/>
    </source>
</evidence>
<dbReference type="GO" id="GO:0016787">
    <property type="term" value="F:hydrolase activity"/>
    <property type="evidence" value="ECO:0007669"/>
    <property type="project" value="UniProtKB-KW"/>
</dbReference>
<dbReference type="Pfam" id="PF05840">
    <property type="entry name" value="Phage_GPA"/>
    <property type="match status" value="1"/>
</dbReference>
<evidence type="ECO:0000256" key="4">
    <source>
        <dbReference type="ARBA" id="ARBA00022722"/>
    </source>
</evidence>
<evidence type="ECO:0000259" key="7">
    <source>
        <dbReference type="Pfam" id="PF05840"/>
    </source>
</evidence>
<dbReference type="eggNOG" id="ENOG502Z7TX">
    <property type="taxonomic scope" value="Bacteria"/>
</dbReference>
<comment type="function">
    <text evidence="1">Possible endonuclease which induces a single-strand cut and initiates DNA replication.</text>
</comment>
<keyword evidence="3" id="KW-0235">DNA replication</keyword>
<reference evidence="8 9" key="1">
    <citation type="submission" date="2014-08" db="EMBL/GenBank/DDBJ databases">
        <title>Chaperone-usher fimbriae in a diverse selection of Gallibacterium genomes.</title>
        <authorList>
            <person name="Kudirkiene E."/>
            <person name="Bager R.J."/>
            <person name="Johnson T.J."/>
            <person name="Bojesen A.M."/>
        </authorList>
    </citation>
    <scope>NUCLEOTIDE SEQUENCE [LARGE SCALE GENOMIC DNA]</scope>
    <source>
        <strain evidence="8 9">CCM5974</strain>
    </source>
</reference>
<dbReference type="InterPro" id="IPR008766">
    <property type="entry name" value="Replication_gene_A-like"/>
</dbReference>
<sequence length="705" mass="81783">MTRYATIKQAADYVQVERVAPAGLTPVQYQLFNCSDEDIFRFGISKIQGLPDSLSKYFVNRYLRLFRQSGRFAANTWLRTTLDNGVLERVEAVLKRHPISKNVTKTTAKCYQIDDEGNRIKGALKEVALHEFNRQDVERFATRMADEQFVLYQDFIDNELASCTDKQAIDVKLKALYYKLARLTELKGITPPFWHKYHIGKILRKEVGAAILKMCDEEWWCNQLWQKRSFLREHLAIAVGQVQAKASPYASFEAVAEWRYQRRKNTDFIKQMQLINEEDEEEQLGLDEMFYKTVSNPAIRRCELMNRMRGFEELAKIYGYVGEFYTLTAPSSYHAIHSKGGFVKNWNFSNPRDTQDYLCKVFARIRAALKRRGINIFGFRVVEPHHDGTPHWHMLFFMEQKHVDTVREIFAKYALAEDGNEAGANEHRFTAKAIDWEKGSATGYIAKYIAKNIDGYACDDDVDDETGEKLKDVAKNVCAWASKWRIRQFQQIGGAPVSVWRELRRKHGQLVGDQQIDALIQAADDGDWTKYTELQGGAFVSRKYLVARTVYEDRKPNKYGEISKKIIGIFNQLKPIFELIGTRLKKWKLVKKSVLASQKELVNHSVRSTAWSSVNNCTEEEEQKIDNISKEISSDEKIDEEQQVQALISRKIGWLLRKKIRLTDEMYNELVRTGSVRVKDGRYLSVDYGELRLSYQRRSEVKLNG</sequence>
<feature type="domain" description="Replication gene A protein-like" evidence="7">
    <location>
        <begin position="136"/>
        <end position="456"/>
    </location>
</feature>
<evidence type="ECO:0000256" key="2">
    <source>
        <dbReference type="ARBA" id="ARBA00009260"/>
    </source>
</evidence>
<evidence type="ECO:0000256" key="1">
    <source>
        <dbReference type="ARBA" id="ARBA00003293"/>
    </source>
</evidence>
<organism evidence="8 9">
    <name type="scientific">Gallibacterium genomosp. 1</name>
    <dbReference type="NCBI Taxonomy" id="155515"/>
    <lineage>
        <taxon>Bacteria</taxon>
        <taxon>Pseudomonadati</taxon>
        <taxon>Pseudomonadota</taxon>
        <taxon>Gammaproteobacteria</taxon>
        <taxon>Pasteurellales</taxon>
        <taxon>Pasteurellaceae</taxon>
        <taxon>Gallibacterium</taxon>
    </lineage>
</organism>
<dbReference type="EMBL" id="JPXX01000023">
    <property type="protein sequence ID" value="KGQ36835.1"/>
    <property type="molecule type" value="Genomic_DNA"/>
</dbReference>